<keyword evidence="3 9" id="KW-0812">Transmembrane</keyword>
<evidence type="ECO:0000313" key="13">
    <source>
        <dbReference type="Proteomes" id="UP000192578"/>
    </source>
</evidence>
<dbReference type="CDD" id="cd11496">
    <property type="entry name" value="SLC6sbd-TauT-like"/>
    <property type="match status" value="1"/>
</dbReference>
<reference evidence="13" key="1">
    <citation type="submission" date="2017-01" db="EMBL/GenBank/DDBJ databases">
        <title>Comparative genomics of anhydrobiosis in the tardigrade Hypsibius dujardini.</title>
        <authorList>
            <person name="Yoshida Y."/>
            <person name="Koutsovoulos G."/>
            <person name="Laetsch D."/>
            <person name="Stevens L."/>
            <person name="Kumar S."/>
            <person name="Horikawa D."/>
            <person name="Ishino K."/>
            <person name="Komine S."/>
            <person name="Tomita M."/>
            <person name="Blaxter M."/>
            <person name="Arakawa K."/>
        </authorList>
    </citation>
    <scope>NUCLEOTIDE SEQUENCE [LARGE SCALE GENOMIC DNA]</scope>
    <source>
        <strain evidence="13">Z151</strain>
    </source>
</reference>
<keyword evidence="2 9" id="KW-0813">Transport</keyword>
<proteinExistence type="inferred from homology"/>
<dbReference type="PANTHER" id="PTHR11616">
    <property type="entry name" value="SODIUM/CHLORIDE DEPENDENT TRANSPORTER"/>
    <property type="match status" value="1"/>
</dbReference>
<dbReference type="PANTHER" id="PTHR11616:SF325">
    <property type="entry name" value="TRANSPORTER"/>
    <property type="match status" value="1"/>
</dbReference>
<feature type="region of interest" description="Disordered" evidence="10">
    <location>
        <begin position="1"/>
        <end position="24"/>
    </location>
</feature>
<feature type="transmembrane region" description="Helical" evidence="11">
    <location>
        <begin position="283"/>
        <end position="307"/>
    </location>
</feature>
<feature type="binding site" evidence="7">
    <location>
        <position position="438"/>
    </location>
    <ligand>
        <name>Na(+)</name>
        <dbReference type="ChEBI" id="CHEBI:29101"/>
        <label>1</label>
    </ligand>
</feature>
<evidence type="ECO:0000256" key="2">
    <source>
        <dbReference type="ARBA" id="ARBA00022448"/>
    </source>
</evidence>
<feature type="binding site" evidence="7">
    <location>
        <position position="434"/>
    </location>
    <ligand>
        <name>Na(+)</name>
        <dbReference type="ChEBI" id="CHEBI:29101"/>
        <label>1</label>
    </ligand>
</feature>
<feature type="transmembrane region" description="Helical" evidence="11">
    <location>
        <begin position="72"/>
        <end position="90"/>
    </location>
</feature>
<feature type="transmembrane region" description="Helical" evidence="11">
    <location>
        <begin position="252"/>
        <end position="271"/>
    </location>
</feature>
<evidence type="ECO:0000256" key="1">
    <source>
        <dbReference type="ARBA" id="ARBA00004141"/>
    </source>
</evidence>
<feature type="binding site" evidence="7">
    <location>
        <position position="337"/>
    </location>
    <ligand>
        <name>Na(+)</name>
        <dbReference type="ChEBI" id="CHEBI:29101"/>
        <label>1</label>
    </ligand>
</feature>
<evidence type="ECO:0000256" key="6">
    <source>
        <dbReference type="ARBA" id="ARBA00023136"/>
    </source>
</evidence>
<dbReference type="SUPFAM" id="SSF161070">
    <property type="entry name" value="SNF-like"/>
    <property type="match status" value="1"/>
</dbReference>
<name>A0A1W0X9U4_HYPEX</name>
<evidence type="ECO:0000256" key="10">
    <source>
        <dbReference type="SAM" id="MobiDB-lite"/>
    </source>
</evidence>
<accession>A0A1W0X9U4</accession>
<dbReference type="PROSITE" id="PS00610">
    <property type="entry name" value="NA_NEUROTRAN_SYMP_1"/>
    <property type="match status" value="1"/>
</dbReference>
<dbReference type="InterPro" id="IPR037272">
    <property type="entry name" value="SNS_sf"/>
</dbReference>
<feature type="disulfide bond" evidence="8">
    <location>
        <begin position="187"/>
        <end position="196"/>
    </location>
</feature>
<dbReference type="PRINTS" id="PR00176">
    <property type="entry name" value="NANEUSMPORT"/>
</dbReference>
<comment type="caution">
    <text evidence="12">The sequence shown here is derived from an EMBL/GenBank/DDBJ whole genome shotgun (WGS) entry which is preliminary data.</text>
</comment>
<keyword evidence="7" id="KW-0915">Sodium</keyword>
<feature type="transmembrane region" description="Helical" evidence="11">
    <location>
        <begin position="363"/>
        <end position="388"/>
    </location>
</feature>
<keyword evidence="13" id="KW-1185">Reference proteome</keyword>
<feature type="binding site" evidence="7">
    <location>
        <position position="85"/>
    </location>
    <ligand>
        <name>Na(+)</name>
        <dbReference type="ChEBI" id="CHEBI:29101"/>
        <label>1</label>
    </ligand>
</feature>
<dbReference type="GO" id="GO:0046872">
    <property type="term" value="F:metal ion binding"/>
    <property type="evidence" value="ECO:0007669"/>
    <property type="project" value="UniProtKB-KW"/>
</dbReference>
<dbReference type="OrthoDB" id="6581954at2759"/>
<feature type="binding site" evidence="7">
    <location>
        <position position="437"/>
    </location>
    <ligand>
        <name>Na(+)</name>
        <dbReference type="ChEBI" id="CHEBI:29101"/>
        <label>1</label>
    </ligand>
</feature>
<keyword evidence="4 9" id="KW-0769">Symport</keyword>
<keyword evidence="6 11" id="KW-0472">Membrane</keyword>
<feature type="transmembrane region" description="Helical" evidence="11">
    <location>
        <begin position="102"/>
        <end position="123"/>
    </location>
</feature>
<evidence type="ECO:0000256" key="9">
    <source>
        <dbReference type="RuleBase" id="RU003732"/>
    </source>
</evidence>
<evidence type="ECO:0000256" key="3">
    <source>
        <dbReference type="ARBA" id="ARBA00022692"/>
    </source>
</evidence>
<evidence type="ECO:0000256" key="8">
    <source>
        <dbReference type="PIRSR" id="PIRSR600175-2"/>
    </source>
</evidence>
<comment type="subcellular location">
    <subcellularLocation>
        <location evidence="1">Membrane</location>
        <topology evidence="1">Multi-pass membrane protein</topology>
    </subcellularLocation>
</comment>
<keyword evidence="5 11" id="KW-1133">Transmembrane helix</keyword>
<evidence type="ECO:0000313" key="12">
    <source>
        <dbReference type="EMBL" id="OQV24309.1"/>
    </source>
</evidence>
<keyword evidence="8" id="KW-1015">Disulfide bond</keyword>
<evidence type="ECO:0000256" key="11">
    <source>
        <dbReference type="SAM" id="Phobius"/>
    </source>
</evidence>
<organism evidence="12 13">
    <name type="scientific">Hypsibius exemplaris</name>
    <name type="common">Freshwater tardigrade</name>
    <dbReference type="NCBI Taxonomy" id="2072580"/>
    <lineage>
        <taxon>Eukaryota</taxon>
        <taxon>Metazoa</taxon>
        <taxon>Ecdysozoa</taxon>
        <taxon>Tardigrada</taxon>
        <taxon>Eutardigrada</taxon>
        <taxon>Parachela</taxon>
        <taxon>Hypsibioidea</taxon>
        <taxon>Hypsibiidae</taxon>
        <taxon>Hypsibius</taxon>
    </lineage>
</organism>
<feature type="transmembrane region" description="Helical" evidence="11">
    <location>
        <begin position="542"/>
        <end position="561"/>
    </location>
</feature>
<sequence length="646" mass="72196">MVKLKKGVKRGSSSSHPPAADQVDMTAWKNNGSTGADGARDYEAGETLAVGKEVEAAAAAPARPQWGSKYEFILSHIGCCIGLGNVWRFPYVCYKNGGGAFFIPYFICLVTAGIPIVFLEIAVGQYFATGGISCWDISPIFRGIGYGTTMMAGWLNVYYIVVLSWGVLYLYYTLAYAGSGSLPWSTCDNDWNTKYCSIPLLKRNNETALLGAELPTSSASPEIVVPKVDPTTEFWERHILKISSGINEVGEVQWQLALTLLMVWTICYFCIWKGVKSSGKVVYFTALFPYVMLIILFFRGVTLPNAWQGIAYYITPNFEKLGEPGVWVGAVTQVFFSYAIALGSLTALGSYNKFDYNCYKHSLALCACDSITSFIAGFVVFSVLGFMAGELGVDVKDVAEEGPGLAFIVYPKAAAQMPLGTLWAALFFVMLLFLGLDSQFVTMEGFFTAIMDIYPRIFRLKYSKEVFIFVMCFVWYLLGLTMITNGGMYVFELFDTYAASGMALLWTAFWECVCIGWFYGADRFYDDIQRMIGYRINPWMKYMWKYAGPIFTMSIMLFAIARSRPLTYNRVYTYPEWAQASGWLLALSSMISVPAYAIYRISRESGSVKERFRQAIRPAIEERPEAIAMKEKEALLKPETTNGGSR</sequence>
<dbReference type="GO" id="GO:0005886">
    <property type="term" value="C:plasma membrane"/>
    <property type="evidence" value="ECO:0007669"/>
    <property type="project" value="TreeGrafter"/>
</dbReference>
<dbReference type="PROSITE" id="PS50267">
    <property type="entry name" value="NA_NEUROTRAN_SYMP_3"/>
    <property type="match status" value="1"/>
</dbReference>
<feature type="binding site" evidence="7">
    <location>
        <position position="78"/>
    </location>
    <ligand>
        <name>Na(+)</name>
        <dbReference type="ChEBI" id="CHEBI:29101"/>
        <label>1</label>
    </ligand>
</feature>
<evidence type="ECO:0000256" key="5">
    <source>
        <dbReference type="ARBA" id="ARBA00022989"/>
    </source>
</evidence>
<evidence type="ECO:0000256" key="7">
    <source>
        <dbReference type="PIRSR" id="PIRSR600175-1"/>
    </source>
</evidence>
<dbReference type="AlphaFoldDB" id="A0A1W0X9U4"/>
<feature type="transmembrane region" description="Helical" evidence="11">
    <location>
        <begin position="327"/>
        <end position="351"/>
    </location>
</feature>
<keyword evidence="7" id="KW-0479">Metal-binding</keyword>
<feature type="transmembrane region" description="Helical" evidence="11">
    <location>
        <begin position="497"/>
        <end position="521"/>
    </location>
</feature>
<dbReference type="EMBL" id="MTYJ01000007">
    <property type="protein sequence ID" value="OQV24309.1"/>
    <property type="molecule type" value="Genomic_DNA"/>
</dbReference>
<dbReference type="InterPro" id="IPR000175">
    <property type="entry name" value="Na/ntran_symport"/>
</dbReference>
<protein>
    <recommendedName>
        <fullName evidence="9">Transporter</fullName>
    </recommendedName>
</protein>
<comment type="similarity">
    <text evidence="9">Belongs to the sodium:neurotransmitter symporter (SNF) (TC 2.A.22) family.</text>
</comment>
<feature type="transmembrane region" description="Helical" evidence="11">
    <location>
        <begin position="581"/>
        <end position="599"/>
    </location>
</feature>
<dbReference type="Proteomes" id="UP000192578">
    <property type="component" value="Unassembled WGS sequence"/>
</dbReference>
<gene>
    <name evidence="12" type="ORF">BV898_01848</name>
</gene>
<feature type="transmembrane region" description="Helical" evidence="11">
    <location>
        <begin position="144"/>
        <end position="172"/>
    </location>
</feature>
<evidence type="ECO:0000256" key="4">
    <source>
        <dbReference type="ARBA" id="ARBA00022847"/>
    </source>
</evidence>
<dbReference type="Pfam" id="PF00209">
    <property type="entry name" value="SNF"/>
    <property type="match status" value="1"/>
</dbReference>
<dbReference type="GO" id="GO:0005332">
    <property type="term" value="F:gamma-aminobutyric acid:sodium:chloride symporter activity"/>
    <property type="evidence" value="ECO:0007669"/>
    <property type="project" value="TreeGrafter"/>
</dbReference>
<feature type="transmembrane region" description="Helical" evidence="11">
    <location>
        <begin position="466"/>
        <end position="491"/>
    </location>
</feature>
<feature type="transmembrane region" description="Helical" evidence="11">
    <location>
        <begin position="422"/>
        <end position="454"/>
    </location>
</feature>